<reference evidence="4" key="1">
    <citation type="journal article" date="2024" name="Algal Res.">
        <title>Biochemical, toxicological and genomic investigation of a high-biomass producing Limnothrix strain isolated from Italian shallow drinking water reservoir.</title>
        <authorList>
            <person name="Simonazzi M."/>
            <person name="Shishido T.K."/>
            <person name="Delbaje E."/>
            <person name="Wahlsten M."/>
            <person name="Fewer D.P."/>
            <person name="Sivonen K."/>
            <person name="Pezzolesi L."/>
            <person name="Pistocchi R."/>
        </authorList>
    </citation>
    <scope>NUCLEOTIDE SEQUENCE [LARGE SCALE GENOMIC DNA]</scope>
    <source>
        <strain evidence="4">LRLZ20PSL1</strain>
    </source>
</reference>
<dbReference type="Gene3D" id="3.40.50.2000">
    <property type="entry name" value="Glycogen Phosphorylase B"/>
    <property type="match status" value="2"/>
</dbReference>
<dbReference type="SUPFAM" id="SSF53756">
    <property type="entry name" value="UDP-Glycosyltransferase/glycogen phosphorylase"/>
    <property type="match status" value="1"/>
</dbReference>
<proteinExistence type="predicted"/>
<comment type="caution">
    <text evidence="3">The sequence shown here is derived from an EMBL/GenBank/DDBJ whole genome shotgun (WGS) entry which is preliminary data.</text>
</comment>
<evidence type="ECO:0000313" key="4">
    <source>
        <dbReference type="Proteomes" id="UP001604335"/>
    </source>
</evidence>
<sequence length="320" mass="34407">MMQILALVPGGIGDQILFFPALTQLKQTYPKAQIDVVVEPRSVAAYQVCASVRDTIAFDFKDRNSPADWGNLLGTIRDREYDAVLSLGRRWAVGLLLWLTGIPKRVGYAAGGKMFLTDPVPLNLEQYAGDLYHDLVRGFGITAPRPALSLQVPQKELAWAEAEQARLGIKGQGYLLVHGGSSAMAKLKGFDKVYPVDSWKAVLTKVQQAKPELPIVLVKGPDDTDFVATLQTACPSLKLVAPNNIGQLAAMTAGANVMLCGDSGPMHISVALGTYTIALFGPTDPTKLLPPGDDRFVAIKSPTDRMSDIPPSAILEKLGV</sequence>
<dbReference type="PANTHER" id="PTHR30160">
    <property type="entry name" value="TETRAACYLDISACCHARIDE 4'-KINASE-RELATED"/>
    <property type="match status" value="1"/>
</dbReference>
<protein>
    <submittedName>
        <fullName evidence="3">Glycosyltransferase family 9 protein</fullName>
    </submittedName>
</protein>
<organism evidence="3 4">
    <name type="scientific">Limnothrix redekei LRLZ20PSL1</name>
    <dbReference type="NCBI Taxonomy" id="3112953"/>
    <lineage>
        <taxon>Bacteria</taxon>
        <taxon>Bacillati</taxon>
        <taxon>Cyanobacteriota</taxon>
        <taxon>Cyanophyceae</taxon>
        <taxon>Pseudanabaenales</taxon>
        <taxon>Pseudanabaenaceae</taxon>
        <taxon>Limnothrix</taxon>
    </lineage>
</organism>
<keyword evidence="2" id="KW-0808">Transferase</keyword>
<dbReference type="EMBL" id="JAZAQF010000021">
    <property type="protein sequence ID" value="MFG3816698.1"/>
    <property type="molecule type" value="Genomic_DNA"/>
</dbReference>
<dbReference type="Proteomes" id="UP001604335">
    <property type="component" value="Unassembled WGS sequence"/>
</dbReference>
<evidence type="ECO:0000256" key="1">
    <source>
        <dbReference type="ARBA" id="ARBA00022676"/>
    </source>
</evidence>
<keyword evidence="4" id="KW-1185">Reference proteome</keyword>
<gene>
    <name evidence="3" type="ORF">VPK24_03540</name>
</gene>
<dbReference type="Pfam" id="PF01075">
    <property type="entry name" value="Glyco_transf_9"/>
    <property type="match status" value="1"/>
</dbReference>
<name>A0ABW7C759_9CYAN</name>
<dbReference type="PANTHER" id="PTHR30160:SF7">
    <property type="entry name" value="ADP-HEPTOSE--LPS HEPTOSYLTRANSFERASE 2"/>
    <property type="match status" value="1"/>
</dbReference>
<dbReference type="CDD" id="cd03789">
    <property type="entry name" value="GT9_LPS_heptosyltransferase"/>
    <property type="match status" value="1"/>
</dbReference>
<dbReference type="InterPro" id="IPR051199">
    <property type="entry name" value="LPS_LOS_Heptosyltrfase"/>
</dbReference>
<accession>A0ABW7C759</accession>
<evidence type="ECO:0000256" key="2">
    <source>
        <dbReference type="ARBA" id="ARBA00022679"/>
    </source>
</evidence>
<dbReference type="InterPro" id="IPR002201">
    <property type="entry name" value="Glyco_trans_9"/>
</dbReference>
<keyword evidence="1" id="KW-0328">Glycosyltransferase</keyword>
<evidence type="ECO:0000313" key="3">
    <source>
        <dbReference type="EMBL" id="MFG3816698.1"/>
    </source>
</evidence>